<dbReference type="EMBL" id="VCAZ01000064">
    <property type="protein sequence ID" value="TSO15230.1"/>
    <property type="molecule type" value="Genomic_DNA"/>
</dbReference>
<feature type="domain" description="CABIT" evidence="3">
    <location>
        <begin position="278"/>
        <end position="506"/>
    </location>
</feature>
<evidence type="ECO:0000313" key="4">
    <source>
        <dbReference type="EMBL" id="TSO15230.1"/>
    </source>
</evidence>
<dbReference type="PANTHER" id="PTHR15215:SF1">
    <property type="entry name" value="PROTEIN THEMIS"/>
    <property type="match status" value="1"/>
</dbReference>
<protein>
    <submittedName>
        <fullName evidence="4">Protein THEMIS</fullName>
    </submittedName>
</protein>
<evidence type="ECO:0000259" key="3">
    <source>
        <dbReference type="Pfam" id="PF12736"/>
    </source>
</evidence>
<comment type="similarity">
    <text evidence="1">Belongs to the themis family.</text>
</comment>
<feature type="region of interest" description="Disordered" evidence="2">
    <location>
        <begin position="545"/>
        <end position="625"/>
    </location>
</feature>
<dbReference type="InterPro" id="IPR039671">
    <property type="entry name" value="THEMIS"/>
</dbReference>
<feature type="domain" description="CABIT" evidence="3">
    <location>
        <begin position="18"/>
        <end position="260"/>
    </location>
</feature>
<sequence length="670" mass="75740">MMAMTLSEFTRCLEPETLPRILQIQSGIYCPGSVYELFGRACSLSTGELVKIIDITITRFIARTSDGTDIILPLDYPGLFRIVVDPEPYLSIGEIIHSLKISSHKLSQPAFVSLSKITLPQGSLKKREVFRIISVLPDLNGGEDQVVCEVLHRESKFSFTLGLSLQGNFTECEDDQFYTLQEIAKWKIPNGRKRIVTMVKDLPVKDLLFSNLLENVCGELTLTPVYELQAVTSVGKDIVIIPSNLDVEVMEVTDHTDPSAFIQPLSLQDVFQKPREIFPFVAEVINRPVIEVNMPEELAFLLNCKQIIIHSAYQATRILASEICQESPRHFLIPTSYNGRLKRRPRAFPTAYDLKRAQSATENLHVVATRAFDSTYHGLASVFVGDEFQVNKKGSMTVETEESIDSLTCLKMKRKSHEAVRLPMFLNGGFIEVIHDKRQYSISEVCHWFPLPFNTKVSIRDLSLRQDVLAGVPGLRIEEEIVDPYLLISTTDLSNWWEIAVNRTRMTLQIDKRWNGIEPLSNVKSFVEEISEKCYYTMRRYAVATLTPPPRPPKTPKQPPEQHAKPENSVTGSLKSVMNSQESGTHCTATVRDKHAAVPATLPRMSLQKAASRGRSLEDVHKKPAADDDVHDYEYIDEDELENIRRQFIEQSISVSAKAKPSNTQYRSTI</sequence>
<dbReference type="InterPro" id="IPR025946">
    <property type="entry name" value="CABIT_dom"/>
</dbReference>
<feature type="compositionally biased region" description="Pro residues" evidence="2">
    <location>
        <begin position="547"/>
        <end position="559"/>
    </location>
</feature>
<name>A0A556U8V4_BAGYA</name>
<evidence type="ECO:0000256" key="2">
    <source>
        <dbReference type="SAM" id="MobiDB-lite"/>
    </source>
</evidence>
<reference evidence="4 5" key="1">
    <citation type="journal article" date="2019" name="Genome Biol. Evol.">
        <title>Whole-Genome Sequencing of the Giant Devil Catfish, Bagarius yarrelli.</title>
        <authorList>
            <person name="Jiang W."/>
            <person name="Lv Y."/>
            <person name="Cheng L."/>
            <person name="Yang K."/>
            <person name="Chao B."/>
            <person name="Wang X."/>
            <person name="Li Y."/>
            <person name="Pan X."/>
            <person name="You X."/>
            <person name="Zhang Y."/>
            <person name="Yang J."/>
            <person name="Li J."/>
            <person name="Zhang X."/>
            <person name="Liu S."/>
            <person name="Sun C."/>
            <person name="Yang J."/>
            <person name="Shi Q."/>
        </authorList>
    </citation>
    <scope>NUCLEOTIDE SEQUENCE [LARGE SCALE GENOMIC DNA]</scope>
    <source>
        <strain evidence="4">JWS20170419001</strain>
        <tissue evidence="4">Muscle</tissue>
    </source>
</reference>
<accession>A0A556U8V4</accession>
<comment type="caution">
    <text evidence="4">The sequence shown here is derived from an EMBL/GenBank/DDBJ whole genome shotgun (WGS) entry which is preliminary data.</text>
</comment>
<dbReference type="PANTHER" id="PTHR15215">
    <property type="entry name" value="CABIT DOMAIN-CONTAINING PROTEIN"/>
    <property type="match status" value="1"/>
</dbReference>
<keyword evidence="5" id="KW-1185">Reference proteome</keyword>
<dbReference type="Proteomes" id="UP000319801">
    <property type="component" value="Unassembled WGS sequence"/>
</dbReference>
<organism evidence="4 5">
    <name type="scientific">Bagarius yarrelli</name>
    <name type="common">Goonch</name>
    <name type="synonym">Bagrus yarrelli</name>
    <dbReference type="NCBI Taxonomy" id="175774"/>
    <lineage>
        <taxon>Eukaryota</taxon>
        <taxon>Metazoa</taxon>
        <taxon>Chordata</taxon>
        <taxon>Craniata</taxon>
        <taxon>Vertebrata</taxon>
        <taxon>Euteleostomi</taxon>
        <taxon>Actinopterygii</taxon>
        <taxon>Neopterygii</taxon>
        <taxon>Teleostei</taxon>
        <taxon>Ostariophysi</taxon>
        <taxon>Siluriformes</taxon>
        <taxon>Sisoridae</taxon>
        <taxon>Sisorinae</taxon>
        <taxon>Bagarius</taxon>
    </lineage>
</organism>
<dbReference type="AlphaFoldDB" id="A0A556U8V4"/>
<dbReference type="GO" id="GO:0050852">
    <property type="term" value="P:T cell receptor signaling pathway"/>
    <property type="evidence" value="ECO:0007669"/>
    <property type="project" value="TreeGrafter"/>
</dbReference>
<gene>
    <name evidence="4" type="ORF">Baya_9876</name>
</gene>
<feature type="compositionally biased region" description="Basic and acidic residues" evidence="2">
    <location>
        <begin position="615"/>
        <end position="625"/>
    </location>
</feature>
<evidence type="ECO:0000256" key="1">
    <source>
        <dbReference type="ARBA" id="ARBA00006414"/>
    </source>
</evidence>
<dbReference type="Pfam" id="PF12736">
    <property type="entry name" value="CABIT"/>
    <property type="match status" value="2"/>
</dbReference>
<dbReference type="GO" id="GO:0005737">
    <property type="term" value="C:cytoplasm"/>
    <property type="evidence" value="ECO:0007669"/>
    <property type="project" value="TreeGrafter"/>
</dbReference>
<proteinExistence type="inferred from homology"/>
<dbReference type="OrthoDB" id="9879477at2759"/>
<dbReference type="GO" id="GO:0005634">
    <property type="term" value="C:nucleus"/>
    <property type="evidence" value="ECO:0007669"/>
    <property type="project" value="TreeGrafter"/>
</dbReference>
<feature type="compositionally biased region" description="Polar residues" evidence="2">
    <location>
        <begin position="568"/>
        <end position="588"/>
    </location>
</feature>
<evidence type="ECO:0000313" key="5">
    <source>
        <dbReference type="Proteomes" id="UP000319801"/>
    </source>
</evidence>